<dbReference type="EMBL" id="JABBKX010000007">
    <property type="protein sequence ID" value="NMJ43248.1"/>
    <property type="molecule type" value="Genomic_DNA"/>
</dbReference>
<dbReference type="FunFam" id="3.30.160.20:FF:000046">
    <property type="entry name" value="Peptidyl-tRNA hydrolase ICT1"/>
    <property type="match status" value="1"/>
</dbReference>
<reference evidence="3 4" key="1">
    <citation type="submission" date="2020-03" db="EMBL/GenBank/DDBJ databases">
        <authorList>
            <person name="Sun Q."/>
        </authorList>
    </citation>
    <scope>NUCLEOTIDE SEQUENCE [LARGE SCALE GENOMIC DNA]</scope>
    <source>
        <strain evidence="3 4">JC162</strain>
    </source>
</reference>
<feature type="region of interest" description="Disordered" evidence="1">
    <location>
        <begin position="96"/>
        <end position="141"/>
    </location>
</feature>
<dbReference type="Proteomes" id="UP000548582">
    <property type="component" value="Unassembled WGS sequence"/>
</dbReference>
<dbReference type="PROSITE" id="PS00745">
    <property type="entry name" value="RF_PROK_I"/>
    <property type="match status" value="1"/>
</dbReference>
<feature type="compositionally biased region" description="Basic and acidic residues" evidence="1">
    <location>
        <begin position="122"/>
        <end position="141"/>
    </location>
</feature>
<name>A0A848EIN4_9PROT</name>
<evidence type="ECO:0000313" key="4">
    <source>
        <dbReference type="Proteomes" id="UP000548582"/>
    </source>
</evidence>
<comment type="caution">
    <text evidence="3">The sequence shown here is derived from an EMBL/GenBank/DDBJ whole genome shotgun (WGS) entry which is preliminary data.</text>
</comment>
<protein>
    <submittedName>
        <fullName evidence="3">Aminoacyl-tRNA hydrolase</fullName>
        <ecNumber evidence="3">3.1.1.29</ecNumber>
    </submittedName>
</protein>
<dbReference type="RefSeq" id="WP_170055461.1">
    <property type="nucleotide sequence ID" value="NZ_JABBKX010000007.1"/>
</dbReference>
<dbReference type="PANTHER" id="PTHR47814:SF1">
    <property type="entry name" value="PEPTIDYL-TRNA HYDROLASE ARFB"/>
    <property type="match status" value="1"/>
</dbReference>
<dbReference type="GO" id="GO:0004045">
    <property type="term" value="F:peptidyl-tRNA hydrolase activity"/>
    <property type="evidence" value="ECO:0007669"/>
    <property type="project" value="UniProtKB-EC"/>
</dbReference>
<dbReference type="InterPro" id="IPR000352">
    <property type="entry name" value="Pep_chain_release_fac_I"/>
</dbReference>
<dbReference type="GO" id="GO:0003747">
    <property type="term" value="F:translation release factor activity"/>
    <property type="evidence" value="ECO:0007669"/>
    <property type="project" value="InterPro"/>
</dbReference>
<sequence length="141" mass="15703">MIRVTARIALDESEITEDFLRASGPGGQNVNKLETAVQLRFAAMASVNLPDAVKARLATLAGRRMTKDGVLVITAQRHRTRERNREDALERLLVLIREAATPPPPPRKATKPTLGSKKRRLESKTRRGETKRMRGAPGRDE</sequence>
<dbReference type="EC" id="3.1.1.29" evidence="3"/>
<dbReference type="Gene3D" id="3.30.160.20">
    <property type="match status" value="1"/>
</dbReference>
<dbReference type="SUPFAM" id="SSF110916">
    <property type="entry name" value="Peptidyl-tRNA hydrolase domain-like"/>
    <property type="match status" value="1"/>
</dbReference>
<keyword evidence="3" id="KW-0378">Hydrolase</keyword>
<proteinExistence type="predicted"/>
<dbReference type="GO" id="GO:0043022">
    <property type="term" value="F:ribosome binding"/>
    <property type="evidence" value="ECO:0007669"/>
    <property type="project" value="TreeGrafter"/>
</dbReference>
<dbReference type="PANTHER" id="PTHR47814">
    <property type="entry name" value="PEPTIDYL-TRNA HYDROLASE ARFB"/>
    <property type="match status" value="1"/>
</dbReference>
<evidence type="ECO:0000259" key="2">
    <source>
        <dbReference type="PROSITE" id="PS00745"/>
    </source>
</evidence>
<keyword evidence="4" id="KW-1185">Reference proteome</keyword>
<organism evidence="3 4">
    <name type="scientific">Neoroseomonas marina</name>
    <dbReference type="NCBI Taxonomy" id="1232220"/>
    <lineage>
        <taxon>Bacteria</taxon>
        <taxon>Pseudomonadati</taxon>
        <taxon>Pseudomonadota</taxon>
        <taxon>Alphaproteobacteria</taxon>
        <taxon>Acetobacterales</taxon>
        <taxon>Acetobacteraceae</taxon>
        <taxon>Neoroseomonas</taxon>
    </lineage>
</organism>
<dbReference type="GO" id="GO:0072344">
    <property type="term" value="P:rescue of stalled ribosome"/>
    <property type="evidence" value="ECO:0007669"/>
    <property type="project" value="TreeGrafter"/>
</dbReference>
<gene>
    <name evidence="3" type="primary">arfB</name>
    <name evidence="3" type="ORF">GWK16_18515</name>
</gene>
<evidence type="ECO:0000313" key="3">
    <source>
        <dbReference type="EMBL" id="NMJ43248.1"/>
    </source>
</evidence>
<dbReference type="AlphaFoldDB" id="A0A848EIN4"/>
<dbReference type="Pfam" id="PF00472">
    <property type="entry name" value="RF-1"/>
    <property type="match status" value="1"/>
</dbReference>
<accession>A0A848EIN4</accession>
<feature type="domain" description="Prokaryotic-type class I peptide chain release factors" evidence="2">
    <location>
        <begin position="21"/>
        <end position="37"/>
    </location>
</feature>
<evidence type="ECO:0000256" key="1">
    <source>
        <dbReference type="SAM" id="MobiDB-lite"/>
    </source>
</evidence>
<dbReference type="NCBIfam" id="NF006718">
    <property type="entry name" value="PRK09256.1"/>
    <property type="match status" value="1"/>
</dbReference>